<dbReference type="InterPro" id="IPR002048">
    <property type="entry name" value="EF_hand_dom"/>
</dbReference>
<dbReference type="Pfam" id="PF13202">
    <property type="entry name" value="EF-hand_5"/>
    <property type="match status" value="2"/>
</dbReference>
<dbReference type="CDD" id="cd00051">
    <property type="entry name" value="EFh"/>
    <property type="match status" value="1"/>
</dbReference>
<dbReference type="PRINTS" id="PR00450">
    <property type="entry name" value="RECOVERIN"/>
</dbReference>
<dbReference type="PANTHER" id="PTHR23055:SF188">
    <property type="entry name" value="EF-HAND DOMAIN-CONTAINING PROTEIN"/>
    <property type="match status" value="1"/>
</dbReference>
<name>A0AAV2SQ18_MEGNR</name>
<reference evidence="5 6" key="1">
    <citation type="submission" date="2024-05" db="EMBL/GenBank/DDBJ databases">
        <authorList>
            <person name="Wallberg A."/>
        </authorList>
    </citation>
    <scope>NUCLEOTIDE SEQUENCE [LARGE SCALE GENOMIC DNA]</scope>
</reference>
<feature type="non-terminal residue" evidence="5">
    <location>
        <position position="329"/>
    </location>
</feature>
<feature type="domain" description="EF-hand" evidence="4">
    <location>
        <begin position="238"/>
        <end position="273"/>
    </location>
</feature>
<organism evidence="5 6">
    <name type="scientific">Meganyctiphanes norvegica</name>
    <name type="common">Northern krill</name>
    <name type="synonym">Thysanopoda norvegica</name>
    <dbReference type="NCBI Taxonomy" id="48144"/>
    <lineage>
        <taxon>Eukaryota</taxon>
        <taxon>Metazoa</taxon>
        <taxon>Ecdysozoa</taxon>
        <taxon>Arthropoda</taxon>
        <taxon>Crustacea</taxon>
        <taxon>Multicrustacea</taxon>
        <taxon>Malacostraca</taxon>
        <taxon>Eumalacostraca</taxon>
        <taxon>Eucarida</taxon>
        <taxon>Euphausiacea</taxon>
        <taxon>Euphausiidae</taxon>
        <taxon>Meganyctiphanes</taxon>
    </lineage>
</organism>
<accession>A0AAV2SQ18</accession>
<keyword evidence="2" id="KW-0677">Repeat</keyword>
<dbReference type="PROSITE" id="PS50222">
    <property type="entry name" value="EF_HAND_2"/>
    <property type="match status" value="2"/>
</dbReference>
<dbReference type="Proteomes" id="UP001497623">
    <property type="component" value="Unassembled WGS sequence"/>
</dbReference>
<keyword evidence="1" id="KW-0479">Metal-binding</keyword>
<protein>
    <recommendedName>
        <fullName evidence="4">EF-hand domain-containing protein</fullName>
    </recommendedName>
</protein>
<gene>
    <name evidence="5" type="ORF">MNOR_LOCUS38320</name>
</gene>
<evidence type="ECO:0000313" key="5">
    <source>
        <dbReference type="EMBL" id="CAL4210610.1"/>
    </source>
</evidence>
<dbReference type="PANTHER" id="PTHR23055">
    <property type="entry name" value="CALCIUM BINDING PROTEINS"/>
    <property type="match status" value="1"/>
</dbReference>
<evidence type="ECO:0000256" key="1">
    <source>
        <dbReference type="ARBA" id="ARBA00022723"/>
    </source>
</evidence>
<evidence type="ECO:0000259" key="4">
    <source>
        <dbReference type="PROSITE" id="PS50222"/>
    </source>
</evidence>
<proteinExistence type="predicted"/>
<keyword evidence="6" id="KW-1185">Reference proteome</keyword>
<evidence type="ECO:0000313" key="6">
    <source>
        <dbReference type="Proteomes" id="UP001497623"/>
    </source>
</evidence>
<dbReference type="EMBL" id="CAXKWB010085706">
    <property type="protein sequence ID" value="CAL4210610.1"/>
    <property type="molecule type" value="Genomic_DNA"/>
</dbReference>
<dbReference type="SUPFAM" id="SSF47473">
    <property type="entry name" value="EF-hand"/>
    <property type="match status" value="1"/>
</dbReference>
<evidence type="ECO:0000256" key="2">
    <source>
        <dbReference type="ARBA" id="ARBA00022737"/>
    </source>
</evidence>
<dbReference type="PROSITE" id="PS00018">
    <property type="entry name" value="EF_HAND_1"/>
    <property type="match status" value="2"/>
</dbReference>
<dbReference type="InterPro" id="IPR011992">
    <property type="entry name" value="EF-hand-dom_pair"/>
</dbReference>
<sequence>MDHTKKIYIYMRNPLEFQKMADTIHRASAYETSLLHMKASLPKPRTVRWTVSQNFLTKKDLPGGISQNVIDIVFVSCCAKAGAIMYKDIRLMYSLIYKTPKNMYFSVIFSVYANEGGSHVVRSDMLRQLQNTEGGFPPEILHKCFATSERVGYDEFRSWLLKYPDATTVTKWLLADNSHVSISNDLETPTFYQTLAGVTHLEETDILELEKRYWALKGSSPTGKLDTDTLVPLIAPPLPLPLARGVFNAFDENRDNHIDFKEMACGISAACRGPLTERQKFCFKIFDRNRDGKLNKEELTAMVQALLLLKDEESEDEQVNKLYIDQSRS</sequence>
<dbReference type="AlphaFoldDB" id="A0AAV2SQ18"/>
<keyword evidence="3" id="KW-0106">Calcium</keyword>
<dbReference type="GO" id="GO:0005509">
    <property type="term" value="F:calcium ion binding"/>
    <property type="evidence" value="ECO:0007669"/>
    <property type="project" value="InterPro"/>
</dbReference>
<evidence type="ECO:0000256" key="3">
    <source>
        <dbReference type="ARBA" id="ARBA00022837"/>
    </source>
</evidence>
<comment type="caution">
    <text evidence="5">The sequence shown here is derived from an EMBL/GenBank/DDBJ whole genome shotgun (WGS) entry which is preliminary data.</text>
</comment>
<feature type="domain" description="EF-hand" evidence="4">
    <location>
        <begin position="274"/>
        <end position="309"/>
    </location>
</feature>
<dbReference type="InterPro" id="IPR018247">
    <property type="entry name" value="EF_Hand_1_Ca_BS"/>
</dbReference>
<dbReference type="SMART" id="SM00054">
    <property type="entry name" value="EFh"/>
    <property type="match status" value="2"/>
</dbReference>
<dbReference type="Gene3D" id="1.10.238.10">
    <property type="entry name" value="EF-hand"/>
    <property type="match status" value="1"/>
</dbReference>
<dbReference type="InterPro" id="IPR028846">
    <property type="entry name" value="Recoverin"/>
</dbReference>